<evidence type="ECO:0008006" key="4">
    <source>
        <dbReference type="Google" id="ProtNLM"/>
    </source>
</evidence>
<name>A0A8H5CNB4_9AGAR</name>
<protein>
    <recommendedName>
        <fullName evidence="4">Sc15 protein</fullName>
    </recommendedName>
</protein>
<dbReference type="Proteomes" id="UP000559256">
    <property type="component" value="Unassembled WGS sequence"/>
</dbReference>
<dbReference type="AlphaFoldDB" id="A0A8H5CNB4"/>
<accession>A0A8H5CNB4</accession>
<dbReference type="OrthoDB" id="3265564at2759"/>
<reference evidence="2 3" key="1">
    <citation type="journal article" date="2020" name="ISME J.">
        <title>Uncovering the hidden diversity of litter-decomposition mechanisms in mushroom-forming fungi.</title>
        <authorList>
            <person name="Floudas D."/>
            <person name="Bentzer J."/>
            <person name="Ahren D."/>
            <person name="Johansson T."/>
            <person name="Persson P."/>
            <person name="Tunlid A."/>
        </authorList>
    </citation>
    <scope>NUCLEOTIDE SEQUENCE [LARGE SCALE GENOMIC DNA]</scope>
    <source>
        <strain evidence="2 3">CBS 291.85</strain>
    </source>
</reference>
<proteinExistence type="predicted"/>
<feature type="signal peptide" evidence="1">
    <location>
        <begin position="1"/>
        <end position="24"/>
    </location>
</feature>
<evidence type="ECO:0000313" key="2">
    <source>
        <dbReference type="EMBL" id="KAF5344900.1"/>
    </source>
</evidence>
<gene>
    <name evidence="2" type="ORF">D9758_011557</name>
</gene>
<comment type="caution">
    <text evidence="2">The sequence shown here is derived from an EMBL/GenBank/DDBJ whole genome shotgun (WGS) entry which is preliminary data.</text>
</comment>
<dbReference type="EMBL" id="JAACJM010000117">
    <property type="protein sequence ID" value="KAF5344900.1"/>
    <property type="molecule type" value="Genomic_DNA"/>
</dbReference>
<feature type="chain" id="PRO_5034167119" description="Sc15 protein" evidence="1">
    <location>
        <begin position="25"/>
        <end position="195"/>
    </location>
</feature>
<keyword evidence="3" id="KW-1185">Reference proteome</keyword>
<organism evidence="2 3">
    <name type="scientific">Tetrapyrgos nigripes</name>
    <dbReference type="NCBI Taxonomy" id="182062"/>
    <lineage>
        <taxon>Eukaryota</taxon>
        <taxon>Fungi</taxon>
        <taxon>Dikarya</taxon>
        <taxon>Basidiomycota</taxon>
        <taxon>Agaricomycotina</taxon>
        <taxon>Agaricomycetes</taxon>
        <taxon>Agaricomycetidae</taxon>
        <taxon>Agaricales</taxon>
        <taxon>Marasmiineae</taxon>
        <taxon>Marasmiaceae</taxon>
        <taxon>Tetrapyrgos</taxon>
    </lineage>
</organism>
<evidence type="ECO:0000256" key="1">
    <source>
        <dbReference type="SAM" id="SignalP"/>
    </source>
</evidence>
<keyword evidence="1" id="KW-0732">Signal</keyword>
<sequence>MRFFYLFTVLALGVSAIAAPLAEPQPIAAANNEIAVATRALKSLPDIISNLTAAVTPLVNELQYLTSENTTTTTLQPIISEIEDLIEVAIDDVQALTGEAQDIITGLISTLGLTDAVSELVFLIFRGITTVSSIVTSAGTVGVEGILAELSTYIATLLEGIVKLIDGVSILRTLLSPIEPILERLGTLGAFSLFQ</sequence>
<evidence type="ECO:0000313" key="3">
    <source>
        <dbReference type="Proteomes" id="UP000559256"/>
    </source>
</evidence>